<sequence>MKEVAPYVLTGALAAQDDLEDEQLDRVSRHLGGIATVYAKHDKIAHTVALRISGTLVRDDVRYIEQRVERFAEENARVAAILISEWNGVTSELVVGMNWDAQCLLRLGAAQEQLGKLTEQYFDFLLRIEPPSSPVNGSPLVRVAIEAQNDRCSTDRFAP</sequence>
<dbReference type="AlphaFoldDB" id="A0A0H2XMT5"/>
<dbReference type="HOGENOM" id="CLU_1657485_0_0_4"/>
<reference evidence="1" key="1">
    <citation type="submission" date="2006-05" db="EMBL/GenBank/DDBJ databases">
        <title>Complete sequence of chromosome 1 of Burkholderia cenocepacia AU 1054.</title>
        <authorList>
            <consortium name="US DOE Joint Genome Institute"/>
            <person name="Copeland A."/>
            <person name="Lucas S."/>
            <person name="Lapidus A."/>
            <person name="Barry K."/>
            <person name="Detter J.C."/>
            <person name="Glavina del Rio T."/>
            <person name="Hammon N."/>
            <person name="Israni S."/>
            <person name="Dalin E."/>
            <person name="Tice H."/>
            <person name="Pitluck S."/>
            <person name="Chain P."/>
            <person name="Malfatti S."/>
            <person name="Shin M."/>
            <person name="Vergez L."/>
            <person name="Schmutz J."/>
            <person name="Larimer F."/>
            <person name="Land M."/>
            <person name="Hauser L."/>
            <person name="Kyrpides N."/>
            <person name="Lykidis A."/>
            <person name="LiPuma J.J."/>
            <person name="Konstantinidis K."/>
            <person name="Tiedje J.M."/>
            <person name="Richardson P."/>
        </authorList>
    </citation>
    <scope>NUCLEOTIDE SEQUENCE [LARGE SCALE GENOMIC DNA]</scope>
    <source>
        <strain evidence="1">AU 1054</strain>
    </source>
</reference>
<organism evidence="1">
    <name type="scientific">Burkholderia orbicola (strain AU 1054)</name>
    <dbReference type="NCBI Taxonomy" id="331271"/>
    <lineage>
        <taxon>Bacteria</taxon>
        <taxon>Pseudomonadati</taxon>
        <taxon>Pseudomonadota</taxon>
        <taxon>Betaproteobacteria</taxon>
        <taxon>Burkholderiales</taxon>
        <taxon>Burkholderiaceae</taxon>
        <taxon>Burkholderia</taxon>
        <taxon>Burkholderia cepacia complex</taxon>
        <taxon>Burkholderia orbicola</taxon>
    </lineage>
</organism>
<dbReference type="EMBL" id="CP000378">
    <property type="protein sequence ID" value="ABF75224.1"/>
    <property type="molecule type" value="Genomic_DNA"/>
</dbReference>
<evidence type="ECO:0000313" key="1">
    <source>
        <dbReference type="EMBL" id="ABF75224.1"/>
    </source>
</evidence>
<name>A0A0H2XMT5_BURO1</name>
<gene>
    <name evidence="1" type="ordered locus">Bcen_0312</name>
</gene>
<accession>A0A0H2XMT5</accession>
<protein>
    <submittedName>
        <fullName evidence="1">Uncharacterized protein</fullName>
    </submittedName>
</protein>
<proteinExistence type="predicted"/>